<evidence type="ECO:0000259" key="2">
    <source>
        <dbReference type="Pfam" id="PF00248"/>
    </source>
</evidence>
<feature type="domain" description="NADP-dependent oxidoreductase" evidence="2">
    <location>
        <begin position="27"/>
        <end position="305"/>
    </location>
</feature>
<keyword evidence="1" id="KW-0560">Oxidoreductase</keyword>
<organism evidence="3 4">
    <name type="scientific">Paenibacillus enshidis</name>
    <dbReference type="NCBI Taxonomy" id="1458439"/>
    <lineage>
        <taxon>Bacteria</taxon>
        <taxon>Bacillati</taxon>
        <taxon>Bacillota</taxon>
        <taxon>Bacilli</taxon>
        <taxon>Bacillales</taxon>
        <taxon>Paenibacillaceae</taxon>
        <taxon>Paenibacillus</taxon>
    </lineage>
</organism>
<gene>
    <name evidence="3" type="ORF">ACE41H_00910</name>
</gene>
<comment type="caution">
    <text evidence="3">The sequence shown here is derived from an EMBL/GenBank/DDBJ whole genome shotgun (WGS) entry which is preliminary data.</text>
</comment>
<dbReference type="PANTHER" id="PTHR43364">
    <property type="entry name" value="NADH-SPECIFIC METHYLGLYOXAL REDUCTASE-RELATED"/>
    <property type="match status" value="1"/>
</dbReference>
<dbReference type="Pfam" id="PF00248">
    <property type="entry name" value="Aldo_ket_red"/>
    <property type="match status" value="1"/>
</dbReference>
<evidence type="ECO:0000313" key="4">
    <source>
        <dbReference type="Proteomes" id="UP001580346"/>
    </source>
</evidence>
<dbReference type="InterPro" id="IPR036812">
    <property type="entry name" value="NAD(P)_OxRdtase_dom_sf"/>
</dbReference>
<dbReference type="Proteomes" id="UP001580346">
    <property type="component" value="Unassembled WGS sequence"/>
</dbReference>
<dbReference type="SUPFAM" id="SSF51430">
    <property type="entry name" value="NAD(P)-linked oxidoreductase"/>
    <property type="match status" value="1"/>
</dbReference>
<name>A0ABV5AMH8_9BACL</name>
<dbReference type="InterPro" id="IPR023210">
    <property type="entry name" value="NADP_OxRdtase_dom"/>
</dbReference>
<dbReference type="Gene3D" id="3.20.20.100">
    <property type="entry name" value="NADP-dependent oxidoreductase domain"/>
    <property type="match status" value="1"/>
</dbReference>
<dbReference type="EMBL" id="JBHHMI010000001">
    <property type="protein sequence ID" value="MFB5265350.1"/>
    <property type="molecule type" value="Genomic_DNA"/>
</dbReference>
<reference evidence="3 4" key="1">
    <citation type="submission" date="2024-09" db="EMBL/GenBank/DDBJ databases">
        <title>Paenibacillus zeirhizospherea sp. nov., isolated from surface of the maize (Zea mays) roots in a horticulture field, Hungary.</title>
        <authorList>
            <person name="Marton D."/>
            <person name="Farkas M."/>
            <person name="Bedics A."/>
            <person name="Toth E."/>
            <person name="Tancsics A."/>
            <person name="Boka K."/>
            <person name="Maroti G."/>
            <person name="Kriszt B."/>
            <person name="Cserhati M."/>
        </authorList>
    </citation>
    <scope>NUCLEOTIDE SEQUENCE [LARGE SCALE GENOMIC DNA]</scope>
    <source>
        <strain evidence="3 4">KCTC 33519</strain>
    </source>
</reference>
<dbReference type="InterPro" id="IPR050523">
    <property type="entry name" value="AKR_Detox_Biosynth"/>
</dbReference>
<dbReference type="RefSeq" id="WP_375352626.1">
    <property type="nucleotide sequence ID" value="NZ_JBHHMI010000001.1"/>
</dbReference>
<keyword evidence="4" id="KW-1185">Reference proteome</keyword>
<protein>
    <submittedName>
        <fullName evidence="3">Aldo/keto reductase</fullName>
    </submittedName>
</protein>
<evidence type="ECO:0000256" key="1">
    <source>
        <dbReference type="ARBA" id="ARBA00023002"/>
    </source>
</evidence>
<dbReference type="CDD" id="cd19082">
    <property type="entry name" value="AKR_AKR10A1_2"/>
    <property type="match status" value="1"/>
</dbReference>
<proteinExistence type="predicted"/>
<evidence type="ECO:0000313" key="3">
    <source>
        <dbReference type="EMBL" id="MFB5265350.1"/>
    </source>
</evidence>
<dbReference type="PANTHER" id="PTHR43364:SF4">
    <property type="entry name" value="NAD(P)-LINKED OXIDOREDUCTASE SUPERFAMILY PROTEIN"/>
    <property type="match status" value="1"/>
</dbReference>
<accession>A0ABV5AMH8</accession>
<sequence>MDYIRIEGASKPVSRLIKGSDYFTHETYDTAVRNLDAFLAAGGNTLDTAYIYTGGQSEEVIGRYMQEKGNRDQWVILTKGAHHDQNGPRVNREAIDADLARSLERLQTSSVELYALHRDDPSVPVGEILEVLNRHIEAGTIEAIGASNWTWQRLQEANEYAAAHGLRGFSFSSPNHSLAKANEPFWPGCVSADEATCNWHERQQLPLLSWSSQARGFFTGQFTPERRDNEDLVRVFYSDENWERLRRAEQLAEAKNASTIQIALAYVLNQPFPTSAVIGARNPAELDSCAEGATIQLSREQLEWLDLRQDHISASLD</sequence>